<keyword evidence="3" id="KW-1185">Reference proteome</keyword>
<dbReference type="AlphaFoldDB" id="A0A9X9LEV0"/>
<organism evidence="2 3">
    <name type="scientific">Gulo gulo</name>
    <name type="common">Wolverine</name>
    <name type="synonym">Gluton</name>
    <dbReference type="NCBI Taxonomy" id="48420"/>
    <lineage>
        <taxon>Eukaryota</taxon>
        <taxon>Metazoa</taxon>
        <taxon>Chordata</taxon>
        <taxon>Craniata</taxon>
        <taxon>Vertebrata</taxon>
        <taxon>Euteleostomi</taxon>
        <taxon>Mammalia</taxon>
        <taxon>Eutheria</taxon>
        <taxon>Laurasiatheria</taxon>
        <taxon>Carnivora</taxon>
        <taxon>Caniformia</taxon>
        <taxon>Musteloidea</taxon>
        <taxon>Mustelidae</taxon>
        <taxon>Guloninae</taxon>
        <taxon>Gulo</taxon>
    </lineage>
</organism>
<sequence>MLAEMGRSLPKTEMPQHARSRKLKGLGTP</sequence>
<protein>
    <submittedName>
        <fullName evidence="2">Uncharacterized protein</fullName>
    </submittedName>
</protein>
<evidence type="ECO:0000313" key="3">
    <source>
        <dbReference type="Proteomes" id="UP000269945"/>
    </source>
</evidence>
<dbReference type="Proteomes" id="UP000269945">
    <property type="component" value="Unassembled WGS sequence"/>
</dbReference>
<feature type="compositionally biased region" description="Basic residues" evidence="1">
    <location>
        <begin position="18"/>
        <end position="29"/>
    </location>
</feature>
<evidence type="ECO:0000313" key="2">
    <source>
        <dbReference type="EMBL" id="VCW66297.1"/>
    </source>
</evidence>
<name>A0A9X9LEV0_GULGU</name>
<gene>
    <name evidence="2" type="ORF">BN2614_LOCUS1</name>
</gene>
<reference evidence="2 3" key="1">
    <citation type="submission" date="2018-10" db="EMBL/GenBank/DDBJ databases">
        <authorList>
            <person name="Ekblom R."/>
            <person name="Jareborg N."/>
        </authorList>
    </citation>
    <scope>NUCLEOTIDE SEQUENCE [LARGE SCALE GENOMIC DNA]</scope>
    <source>
        <tissue evidence="2">Muscle</tissue>
    </source>
</reference>
<evidence type="ECO:0000256" key="1">
    <source>
        <dbReference type="SAM" id="MobiDB-lite"/>
    </source>
</evidence>
<comment type="caution">
    <text evidence="2">The sequence shown here is derived from an EMBL/GenBank/DDBJ whole genome shotgun (WGS) entry which is preliminary data.</text>
</comment>
<feature type="non-terminal residue" evidence="2">
    <location>
        <position position="29"/>
    </location>
</feature>
<proteinExistence type="predicted"/>
<dbReference type="EMBL" id="CYRY02001667">
    <property type="protein sequence ID" value="VCW66297.1"/>
    <property type="molecule type" value="Genomic_DNA"/>
</dbReference>
<feature type="region of interest" description="Disordered" evidence="1">
    <location>
        <begin position="1"/>
        <end position="29"/>
    </location>
</feature>
<accession>A0A9X9LEV0</accession>